<dbReference type="CDD" id="cd00198">
    <property type="entry name" value="vWFA"/>
    <property type="match status" value="1"/>
</dbReference>
<keyword evidence="2" id="KW-1185">Reference proteome</keyword>
<dbReference type="InterPro" id="IPR036465">
    <property type="entry name" value="vWFA_dom_sf"/>
</dbReference>
<evidence type="ECO:0000313" key="2">
    <source>
        <dbReference type="Proteomes" id="UP000298602"/>
    </source>
</evidence>
<dbReference type="Proteomes" id="UP000298602">
    <property type="component" value="Chromosome"/>
</dbReference>
<reference evidence="1 2" key="2">
    <citation type="submission" date="2019-05" db="EMBL/GenBank/DDBJ databases">
        <authorList>
            <person name="Suflita J.M."/>
            <person name="Marks C.R."/>
        </authorList>
    </citation>
    <scope>NUCLEOTIDE SEQUENCE [LARGE SCALE GENOMIC DNA]</scope>
    <source>
        <strain evidence="1 2">ALDC</strain>
    </source>
</reference>
<name>A0A4P8L514_9BACT</name>
<accession>A0A4P8L514</accession>
<gene>
    <name evidence="1" type="ORF">FDQ92_13285</name>
</gene>
<dbReference type="AlphaFoldDB" id="A0A4P8L514"/>
<dbReference type="RefSeq" id="WP_137425338.1">
    <property type="nucleotide sequence ID" value="NZ_CP040098.1"/>
</dbReference>
<dbReference type="Gene3D" id="3.40.50.410">
    <property type="entry name" value="von Willebrand factor, type A domain"/>
    <property type="match status" value="1"/>
</dbReference>
<protein>
    <recommendedName>
        <fullName evidence="3">VWA domain-containing protein</fullName>
    </recommendedName>
</protein>
<organism evidence="1 2">
    <name type="scientific">Desulfoglaeba alkanexedens ALDC</name>
    <dbReference type="NCBI Taxonomy" id="980445"/>
    <lineage>
        <taxon>Bacteria</taxon>
        <taxon>Pseudomonadati</taxon>
        <taxon>Thermodesulfobacteriota</taxon>
        <taxon>Syntrophobacteria</taxon>
        <taxon>Syntrophobacterales</taxon>
        <taxon>Syntrophobacteraceae</taxon>
        <taxon>Desulfoglaeba</taxon>
    </lineage>
</organism>
<dbReference type="OrthoDB" id="5412674at2"/>
<dbReference type="SUPFAM" id="SSF53300">
    <property type="entry name" value="vWA-like"/>
    <property type="match status" value="1"/>
</dbReference>
<evidence type="ECO:0000313" key="1">
    <source>
        <dbReference type="EMBL" id="QCQ23058.1"/>
    </source>
</evidence>
<dbReference type="EMBL" id="CP040098">
    <property type="protein sequence ID" value="QCQ23058.1"/>
    <property type="molecule type" value="Genomic_DNA"/>
</dbReference>
<proteinExistence type="predicted"/>
<reference evidence="1 2" key="1">
    <citation type="submission" date="2019-05" db="EMBL/GenBank/DDBJ databases">
        <title>The Complete Genome Sequence of the n-alkane-degrading Desulfoglaeba alkanexedens ALDC reveals multiple alkylsuccinate synthase gene clusters.</title>
        <authorList>
            <person name="Callaghan A.V."/>
            <person name="Davidova I.A."/>
            <person name="Duncan K.E."/>
            <person name="Morris B."/>
            <person name="McInerney M.J."/>
        </authorList>
    </citation>
    <scope>NUCLEOTIDE SEQUENCE [LARGE SCALE GENOMIC DNA]</scope>
    <source>
        <strain evidence="1 2">ALDC</strain>
    </source>
</reference>
<sequence length="562" mass="63312">MKTYSLYWRKNTSKEEAVELALCLRSLRKVASHLGYNVKPVYWEGMVDSDERSILLDPAAVRGKYPIPFNKYDILVGQVILEGKSSMEWREWVIGKVVEEAGELSGDAEAILLKIAGAAEDIYVTEWAKSHVWRHYLRRFWEARLSAGQRDPALPPTADSLADMWRREVLLGRTSRNLHQYYHGPLALLNAYTAKIANCLALAGVGRRRDYRKNLYHELWARLFEAIQEWESFQLSPDAVGLRDEMGVKGEVDVETDTPRRSTDLERNEDLEEDVIDKLNSILEADDTIDLTSVVSAAVEDPEAAPIKTVFSKSAVPSDMMPDKVQTAVMKKLFRDQELFLRRRQMRGATRRGLTEGKLDARRLYRVPLDGKVFKNRECTKTRKAWHICIVVDASASMSGRGEHGSVIPWELAERTFVSLAEAIKGSKNTLDIHAYCERGGQCVITNLFHGGRVHTVVPSGRTPSGQAILGAAAMMEKGHPQNMMIHITDGAANCGLSLGDAVRFCRKNNIRLFTIGCGCNQQTQDFLSGYFPAESLFFMKDMGDLAIGLYEVFRRNIFEAV</sequence>
<evidence type="ECO:0008006" key="3">
    <source>
        <dbReference type="Google" id="ProtNLM"/>
    </source>
</evidence>
<dbReference type="KEGG" id="dax:FDQ92_13285"/>